<protein>
    <recommendedName>
        <fullName evidence="7">Anaphase-promoting complex subunit 11 RING-H2 finger domain-containing protein</fullName>
    </recommendedName>
</protein>
<keyword evidence="3" id="KW-0833">Ubl conjugation pathway</keyword>
<keyword evidence="9" id="KW-1185">Reference proteome</keyword>
<comment type="caution">
    <text evidence="8">The sequence shown here is derived from an EMBL/GenBank/DDBJ whole genome shotgun (WGS) entry which is preliminary data.</text>
</comment>
<dbReference type="SUPFAM" id="SSF57850">
    <property type="entry name" value="RING/U-box"/>
    <property type="match status" value="1"/>
</dbReference>
<evidence type="ECO:0000256" key="6">
    <source>
        <dbReference type="SAM" id="MobiDB-lite"/>
    </source>
</evidence>
<evidence type="ECO:0000259" key="7">
    <source>
        <dbReference type="Pfam" id="PF12861"/>
    </source>
</evidence>
<reference evidence="9" key="1">
    <citation type="submission" date="2014-03" db="EMBL/GenBank/DDBJ databases">
        <title>The Genome Sequence of Puccinia striiformis f. sp. tritici PST-78.</title>
        <authorList>
            <consortium name="The Broad Institute Genome Sequencing Platform"/>
            <person name="Cuomo C."/>
            <person name="Hulbert S."/>
            <person name="Chen X."/>
            <person name="Walker B."/>
            <person name="Young S.K."/>
            <person name="Zeng Q."/>
            <person name="Gargeya S."/>
            <person name="Fitzgerald M."/>
            <person name="Haas B."/>
            <person name="Abouelleil A."/>
            <person name="Alvarado L."/>
            <person name="Arachchi H.M."/>
            <person name="Berlin A.M."/>
            <person name="Chapman S.B."/>
            <person name="Goldberg J."/>
            <person name="Griggs A."/>
            <person name="Gujja S."/>
            <person name="Hansen M."/>
            <person name="Howarth C."/>
            <person name="Imamovic A."/>
            <person name="Larimer J."/>
            <person name="McCowan C."/>
            <person name="Montmayeur A."/>
            <person name="Murphy C."/>
            <person name="Neiman D."/>
            <person name="Pearson M."/>
            <person name="Priest M."/>
            <person name="Roberts A."/>
            <person name="Saif S."/>
            <person name="Shea T."/>
            <person name="Sisk P."/>
            <person name="Sykes S."/>
            <person name="Wortman J."/>
            <person name="Nusbaum C."/>
            <person name="Birren B."/>
        </authorList>
    </citation>
    <scope>NUCLEOTIDE SEQUENCE [LARGE SCALE GENOMIC DNA]</scope>
    <source>
        <strain evidence="9">race PST-78</strain>
    </source>
</reference>
<name>A0A0L0W0H6_9BASI</name>
<dbReference type="GO" id="GO:0005680">
    <property type="term" value="C:anaphase-promoting complex"/>
    <property type="evidence" value="ECO:0007669"/>
    <property type="project" value="InterPro"/>
</dbReference>
<keyword evidence="4" id="KW-0862">Zinc</keyword>
<evidence type="ECO:0000256" key="4">
    <source>
        <dbReference type="ARBA" id="ARBA00022833"/>
    </source>
</evidence>
<gene>
    <name evidence="8" type="ORF">PSTG_02072</name>
</gene>
<dbReference type="InterPro" id="IPR013083">
    <property type="entry name" value="Znf_RING/FYVE/PHD"/>
</dbReference>
<keyword evidence="5" id="KW-0131">Cell cycle</keyword>
<evidence type="ECO:0000256" key="5">
    <source>
        <dbReference type="ARBA" id="ARBA00023306"/>
    </source>
</evidence>
<evidence type="ECO:0000313" key="9">
    <source>
        <dbReference type="Proteomes" id="UP000054564"/>
    </source>
</evidence>
<dbReference type="GO" id="GO:0031145">
    <property type="term" value="P:anaphase-promoting complex-dependent catabolic process"/>
    <property type="evidence" value="ECO:0007669"/>
    <property type="project" value="InterPro"/>
</dbReference>
<dbReference type="Proteomes" id="UP000054564">
    <property type="component" value="Unassembled WGS sequence"/>
</dbReference>
<dbReference type="EMBL" id="AJIL01000010">
    <property type="protein sequence ID" value="KNF05016.1"/>
    <property type="molecule type" value="Genomic_DNA"/>
</dbReference>
<dbReference type="OrthoDB" id="1681166at2759"/>
<dbReference type="Pfam" id="PF12861">
    <property type="entry name" value="zf-ANAPC11"/>
    <property type="match status" value="1"/>
</dbReference>
<sequence>MKVIIKSFNPVAHWKWNLTNSKPIDPNQEPETAPGLTEPEETDENNESLGAGTDPARNPMIDDEDDEDLCGICRVAFEGCCPDCKVPGEDCPLSLFPFLPFLFHGLRPPVNQISICTFLFSLVYDLFRSLNLDFVPSMACLIYDFWCHSLGGMYSHFSHALSPEMDCSRVK</sequence>
<dbReference type="GO" id="GO:0061630">
    <property type="term" value="F:ubiquitin protein ligase activity"/>
    <property type="evidence" value="ECO:0007669"/>
    <property type="project" value="InterPro"/>
</dbReference>
<accession>A0A0L0W0H6</accession>
<dbReference type="STRING" id="1165861.A0A0L0W0H6"/>
<evidence type="ECO:0000256" key="3">
    <source>
        <dbReference type="ARBA" id="ARBA00022786"/>
    </source>
</evidence>
<feature type="domain" description="Anaphase-promoting complex subunit 11 RING-H2 finger" evidence="7">
    <location>
        <begin position="67"/>
        <end position="95"/>
    </location>
</feature>
<dbReference type="InterPro" id="IPR051031">
    <property type="entry name" value="RING-box_E3_Ubiquitin_Ligase"/>
</dbReference>
<dbReference type="GO" id="GO:0008270">
    <property type="term" value="F:zinc ion binding"/>
    <property type="evidence" value="ECO:0007669"/>
    <property type="project" value="UniProtKB-KW"/>
</dbReference>
<proteinExistence type="predicted"/>
<dbReference type="Gene3D" id="3.30.40.10">
    <property type="entry name" value="Zinc/RING finger domain, C3HC4 (zinc finger)"/>
    <property type="match status" value="1"/>
</dbReference>
<organism evidence="8 9">
    <name type="scientific">Puccinia striiformis f. sp. tritici PST-78</name>
    <dbReference type="NCBI Taxonomy" id="1165861"/>
    <lineage>
        <taxon>Eukaryota</taxon>
        <taxon>Fungi</taxon>
        <taxon>Dikarya</taxon>
        <taxon>Basidiomycota</taxon>
        <taxon>Pucciniomycotina</taxon>
        <taxon>Pucciniomycetes</taxon>
        <taxon>Pucciniales</taxon>
        <taxon>Pucciniaceae</taxon>
        <taxon>Puccinia</taxon>
    </lineage>
</organism>
<dbReference type="InterPro" id="IPR024991">
    <property type="entry name" value="RING-H2_APC11"/>
</dbReference>
<dbReference type="AlphaFoldDB" id="A0A0L0W0H6"/>
<evidence type="ECO:0000256" key="2">
    <source>
        <dbReference type="ARBA" id="ARBA00022771"/>
    </source>
</evidence>
<evidence type="ECO:0000313" key="8">
    <source>
        <dbReference type="EMBL" id="KNF05016.1"/>
    </source>
</evidence>
<feature type="region of interest" description="Disordered" evidence="6">
    <location>
        <begin position="19"/>
        <end position="60"/>
    </location>
</feature>
<keyword evidence="2" id="KW-0863">Zinc-finger</keyword>
<dbReference type="PANTHER" id="PTHR11210">
    <property type="entry name" value="RING BOX"/>
    <property type="match status" value="1"/>
</dbReference>
<evidence type="ECO:0000256" key="1">
    <source>
        <dbReference type="ARBA" id="ARBA00022723"/>
    </source>
</evidence>
<dbReference type="GO" id="GO:0097602">
    <property type="term" value="F:cullin family protein binding"/>
    <property type="evidence" value="ECO:0007669"/>
    <property type="project" value="InterPro"/>
</dbReference>
<keyword evidence="1" id="KW-0479">Metal-binding</keyword>